<dbReference type="Proteomes" id="UP000092993">
    <property type="component" value="Unassembled WGS sequence"/>
</dbReference>
<organism evidence="3 4">
    <name type="scientific">Grifola frondosa</name>
    <name type="common">Maitake</name>
    <name type="synonym">Polyporus frondosus</name>
    <dbReference type="NCBI Taxonomy" id="5627"/>
    <lineage>
        <taxon>Eukaryota</taxon>
        <taxon>Fungi</taxon>
        <taxon>Dikarya</taxon>
        <taxon>Basidiomycota</taxon>
        <taxon>Agaricomycotina</taxon>
        <taxon>Agaricomycetes</taxon>
        <taxon>Polyporales</taxon>
        <taxon>Grifolaceae</taxon>
        <taxon>Grifola</taxon>
    </lineage>
</organism>
<evidence type="ECO:0000313" key="4">
    <source>
        <dbReference type="Proteomes" id="UP000092993"/>
    </source>
</evidence>
<dbReference type="OrthoDB" id="2756558at2759"/>
<proteinExistence type="predicted"/>
<keyword evidence="1" id="KW-0812">Transmembrane</keyword>
<dbReference type="EMBL" id="LUGG01000024">
    <property type="protein sequence ID" value="OBZ67360.1"/>
    <property type="molecule type" value="Genomic_DNA"/>
</dbReference>
<protein>
    <recommendedName>
        <fullName evidence="2">DUF6533 domain-containing protein</fullName>
    </recommendedName>
</protein>
<feature type="domain" description="DUF6533" evidence="2">
    <location>
        <begin position="21"/>
        <end position="63"/>
    </location>
</feature>
<keyword evidence="4" id="KW-1185">Reference proteome</keyword>
<evidence type="ECO:0000313" key="3">
    <source>
        <dbReference type="EMBL" id="OBZ67360.1"/>
    </source>
</evidence>
<dbReference type="InterPro" id="IPR045340">
    <property type="entry name" value="DUF6533"/>
</dbReference>
<keyword evidence="1" id="KW-1133">Transmembrane helix</keyword>
<dbReference type="OMA" id="FINAANH"/>
<reference evidence="3 4" key="1">
    <citation type="submission" date="2016-03" db="EMBL/GenBank/DDBJ databases">
        <title>Whole genome sequencing of Grifola frondosa 9006-11.</title>
        <authorList>
            <person name="Min B."/>
            <person name="Park H."/>
            <person name="Kim J.-G."/>
            <person name="Cho H."/>
            <person name="Oh Y.-L."/>
            <person name="Kong W.-S."/>
            <person name="Choi I.-G."/>
        </authorList>
    </citation>
    <scope>NUCLEOTIDE SEQUENCE [LARGE SCALE GENOMIC DNA]</scope>
    <source>
        <strain evidence="3 4">9006-11</strain>
    </source>
</reference>
<comment type="caution">
    <text evidence="3">The sequence shown here is derived from an EMBL/GenBank/DDBJ whole genome shotgun (WGS) entry which is preliminary data.</text>
</comment>
<gene>
    <name evidence="3" type="ORF">A0H81_12679</name>
</gene>
<dbReference type="Pfam" id="PF20151">
    <property type="entry name" value="DUF6533"/>
    <property type="match status" value="1"/>
</dbReference>
<keyword evidence="1" id="KW-0472">Membrane</keyword>
<evidence type="ECO:0000259" key="2">
    <source>
        <dbReference type="Pfam" id="PF20151"/>
    </source>
</evidence>
<sequence>MPFINAANHVQAYGQYIGQTYVSTAARTLTIFDYLLTFDVEVQCIWNAPFSGVTLLFFVNRYINVVVTVFVFLSMTIFEPSPLM</sequence>
<name>A0A1C7LRR8_GRIFR</name>
<feature type="transmembrane region" description="Helical" evidence="1">
    <location>
        <begin position="55"/>
        <end position="78"/>
    </location>
</feature>
<accession>A0A1C7LRR8</accession>
<dbReference type="AlphaFoldDB" id="A0A1C7LRR8"/>
<evidence type="ECO:0000256" key="1">
    <source>
        <dbReference type="SAM" id="Phobius"/>
    </source>
</evidence>